<dbReference type="WBParaSite" id="Gr19_v10_g5668.t1">
    <property type="protein sequence ID" value="Gr19_v10_g5668.t1"/>
    <property type="gene ID" value="Gr19_v10_g5668"/>
</dbReference>
<proteinExistence type="predicted"/>
<name>A0A914HYJ4_GLORO</name>
<keyword evidence="1" id="KW-1185">Reference proteome</keyword>
<accession>A0A914HYJ4</accession>
<evidence type="ECO:0000313" key="2">
    <source>
        <dbReference type="WBParaSite" id="Gr19_v10_g5668.t1"/>
    </source>
</evidence>
<evidence type="ECO:0000313" key="1">
    <source>
        <dbReference type="Proteomes" id="UP000887572"/>
    </source>
</evidence>
<sequence>MNAIPNPNLSETDENGFILLPCFHELTAFPLESLYNKMFRIHMKTELDKVKNCQIRFPTGVRLRYRFQFKDANTHVFFAYGNSAQRMVAFSRKISTADRPGTHSDVWKGVLRVPCRFSLLVFSPSVAGEVFEFHILDGHEHLDKCSVLDQNN</sequence>
<protein>
    <submittedName>
        <fullName evidence="2">Uncharacterized protein</fullName>
    </submittedName>
</protein>
<organism evidence="1 2">
    <name type="scientific">Globodera rostochiensis</name>
    <name type="common">Golden nematode worm</name>
    <name type="synonym">Heterodera rostochiensis</name>
    <dbReference type="NCBI Taxonomy" id="31243"/>
    <lineage>
        <taxon>Eukaryota</taxon>
        <taxon>Metazoa</taxon>
        <taxon>Ecdysozoa</taxon>
        <taxon>Nematoda</taxon>
        <taxon>Chromadorea</taxon>
        <taxon>Rhabditida</taxon>
        <taxon>Tylenchina</taxon>
        <taxon>Tylenchomorpha</taxon>
        <taxon>Tylenchoidea</taxon>
        <taxon>Heteroderidae</taxon>
        <taxon>Heteroderinae</taxon>
        <taxon>Globodera</taxon>
    </lineage>
</organism>
<dbReference type="Proteomes" id="UP000887572">
    <property type="component" value="Unplaced"/>
</dbReference>
<reference evidence="2" key="1">
    <citation type="submission" date="2022-11" db="UniProtKB">
        <authorList>
            <consortium name="WormBaseParasite"/>
        </authorList>
    </citation>
    <scope>IDENTIFICATION</scope>
</reference>
<dbReference type="AlphaFoldDB" id="A0A914HYJ4"/>